<keyword evidence="4" id="KW-1185">Reference proteome</keyword>
<gene>
    <name evidence="3" type="ORF">FNB15_04675</name>
</gene>
<dbReference type="PROSITE" id="PS51257">
    <property type="entry name" value="PROKAR_LIPOPROTEIN"/>
    <property type="match status" value="1"/>
</dbReference>
<dbReference type="OrthoDB" id="8775745at2"/>
<organism evidence="3 4">
    <name type="scientific">Ferrovibrio terrae</name>
    <dbReference type="NCBI Taxonomy" id="2594003"/>
    <lineage>
        <taxon>Bacteria</taxon>
        <taxon>Pseudomonadati</taxon>
        <taxon>Pseudomonadota</taxon>
        <taxon>Alphaproteobacteria</taxon>
        <taxon>Rhodospirillales</taxon>
        <taxon>Rhodospirillaceae</taxon>
        <taxon>Ferrovibrio</taxon>
    </lineage>
</organism>
<dbReference type="AlphaFoldDB" id="A0A516GYN7"/>
<evidence type="ECO:0000313" key="3">
    <source>
        <dbReference type="EMBL" id="QDO96612.1"/>
    </source>
</evidence>
<dbReference type="Pfam" id="PF11008">
    <property type="entry name" value="DUF2846"/>
    <property type="match status" value="1"/>
</dbReference>
<sequence length="165" mass="17471">MMRTLALALTAMLLLAGCAARGPTLAEKPEALPPLAEGKARLFVFRDVQRGGLNVDVLRPEILINDQPLGTSVAGGLHVRDVPPGAHTLKLAPPNLFSGYTVDNGVTVDLKAGDVEYVKVMATRFSMQCFGVGCSSSTSFVIGRAVTVPEREAAMHRALLSVESK</sequence>
<feature type="chain" id="PRO_5021997949" evidence="1">
    <location>
        <begin position="27"/>
        <end position="165"/>
    </location>
</feature>
<evidence type="ECO:0000313" key="4">
    <source>
        <dbReference type="Proteomes" id="UP000317496"/>
    </source>
</evidence>
<evidence type="ECO:0000256" key="1">
    <source>
        <dbReference type="SAM" id="SignalP"/>
    </source>
</evidence>
<evidence type="ECO:0000259" key="2">
    <source>
        <dbReference type="Pfam" id="PF11008"/>
    </source>
</evidence>
<keyword evidence="1" id="KW-0732">Signal</keyword>
<dbReference type="KEGG" id="fer:FNB15_04675"/>
<dbReference type="Proteomes" id="UP000317496">
    <property type="component" value="Chromosome"/>
</dbReference>
<feature type="domain" description="DUF2846" evidence="2">
    <location>
        <begin position="37"/>
        <end position="122"/>
    </location>
</feature>
<feature type="signal peptide" evidence="1">
    <location>
        <begin position="1"/>
        <end position="26"/>
    </location>
</feature>
<dbReference type="RefSeq" id="WP_144067593.1">
    <property type="nucleotide sequence ID" value="NZ_CP041636.1"/>
</dbReference>
<accession>A0A516GYN7</accession>
<dbReference type="InterPro" id="IPR022548">
    <property type="entry name" value="DUF2846"/>
</dbReference>
<name>A0A516GYN7_9PROT</name>
<reference evidence="3 4" key="1">
    <citation type="submission" date="2019-07" db="EMBL/GenBank/DDBJ databases">
        <title>Genome sequencing for Ferrovibrio sp. K5.</title>
        <authorList>
            <person name="Park S.-J."/>
        </authorList>
    </citation>
    <scope>NUCLEOTIDE SEQUENCE [LARGE SCALE GENOMIC DNA]</scope>
    <source>
        <strain evidence="3 4">K5</strain>
    </source>
</reference>
<proteinExistence type="predicted"/>
<dbReference type="EMBL" id="CP041636">
    <property type="protein sequence ID" value="QDO96612.1"/>
    <property type="molecule type" value="Genomic_DNA"/>
</dbReference>
<protein>
    <submittedName>
        <fullName evidence="3">DUF2846 domain-containing protein</fullName>
    </submittedName>
</protein>